<feature type="transmembrane region" description="Helical" evidence="10">
    <location>
        <begin position="542"/>
        <end position="563"/>
    </location>
</feature>
<dbReference type="PANTHER" id="PTHR23517:SF15">
    <property type="entry name" value="PROTON-DEPENDENT OLIGOPEPTIDE FAMILY TRANSPORT PROTEIN"/>
    <property type="match status" value="1"/>
</dbReference>
<feature type="transmembrane region" description="Helical" evidence="10">
    <location>
        <begin position="236"/>
        <end position="256"/>
    </location>
</feature>
<dbReference type="PANTHER" id="PTHR23517">
    <property type="entry name" value="RESISTANCE PROTEIN MDTM, PUTATIVE-RELATED-RELATED"/>
    <property type="match status" value="1"/>
</dbReference>
<feature type="transmembrane region" description="Helical" evidence="10">
    <location>
        <begin position="442"/>
        <end position="460"/>
    </location>
</feature>
<dbReference type="InterPro" id="IPR018456">
    <property type="entry name" value="PTR2_symporter_CS"/>
</dbReference>
<feature type="transmembrane region" description="Helical" evidence="10">
    <location>
        <begin position="310"/>
        <end position="327"/>
    </location>
</feature>
<sequence>MNIVVLLGVVITLATGIPVLLQILRNHPRGLIICFFAEMWERFSYYGMRGLLIFYLTQHFLFGDGEAGSIYGSYTSLVYLVPLLGGILADRFIGTRKAIAFGAVLLVAGHGMMAFEGKDTTQNLSYAGQTYQVVTEGRGDTGTRGIIVDGKSYHFDAGENGGLAIEGLPAASPLPAELAKDSYTLEAKRDPLGENVFFLAISLIIMGVGFLKPNISTLVGQLYPQGDPRRDAGFTLYYYGINLGSFWAAVLCGLLGQTVGWWAGFGLAGLGMLAGLIVFVLGKPLLQGKGEPPVEGKLKAKLLGPINREYSIYLLGLLGVIPVWFMVQRNALVGTVLGIATILSLAFIGYVMMRVCKTWAERQRMMLAVVLIFGSVIFFTLFEQAGTSLNLFADRNVDLNLLSAAVQFGPFTFGTPAQIAAAGLVGQGMFIDTTMTASQTQSFNAGFILIFAPIFAALWVKLGRAKRDPDPTFKFGLGLLQVGLGFMVVVWGAGLTNSAFQMPIVLLALLYMFHTTGELFLSPVGLSQITKLSMPQVVSFMMAVWFLASSIAQYVGGWIAGLAGTETVGGQVLNPQLALQTSLEVFEKLGWAGLAAGVLFIIVSFFIKGWANGANGDNHPGPVLTEGGHEDGNIAAPRTSTSG</sequence>
<feature type="transmembrane region" description="Helical" evidence="10">
    <location>
        <begin position="333"/>
        <end position="353"/>
    </location>
</feature>
<keyword evidence="5" id="KW-0653">Protein transport</keyword>
<evidence type="ECO:0000256" key="6">
    <source>
        <dbReference type="ARBA" id="ARBA00022989"/>
    </source>
</evidence>
<dbReference type="InterPro" id="IPR000109">
    <property type="entry name" value="POT_fam"/>
</dbReference>
<keyword evidence="7 10" id="KW-0472">Membrane</keyword>
<dbReference type="Proteomes" id="UP000824334">
    <property type="component" value="Chromosome"/>
</dbReference>
<keyword evidence="4 8" id="KW-0812">Transmembrane</keyword>
<evidence type="ECO:0000256" key="4">
    <source>
        <dbReference type="ARBA" id="ARBA00022692"/>
    </source>
</evidence>
<evidence type="ECO:0000256" key="10">
    <source>
        <dbReference type="SAM" id="Phobius"/>
    </source>
</evidence>
<dbReference type="EMBL" id="CP080034">
    <property type="protein sequence ID" value="QYC09371.1"/>
    <property type="molecule type" value="Genomic_DNA"/>
</dbReference>
<gene>
    <name evidence="11" type="ORF">KWG56_12240</name>
</gene>
<comment type="subcellular location">
    <subcellularLocation>
        <location evidence="1">Cell membrane</location>
        <topology evidence="1">Multi-pass membrane protein</topology>
    </subcellularLocation>
    <subcellularLocation>
        <location evidence="8">Membrane</location>
        <topology evidence="8">Multi-pass membrane protein</topology>
    </subcellularLocation>
</comment>
<feature type="transmembrane region" description="Helical" evidence="10">
    <location>
        <begin position="98"/>
        <end position="115"/>
    </location>
</feature>
<evidence type="ECO:0000313" key="12">
    <source>
        <dbReference type="Proteomes" id="UP000824334"/>
    </source>
</evidence>
<evidence type="ECO:0000256" key="7">
    <source>
        <dbReference type="ARBA" id="ARBA00023136"/>
    </source>
</evidence>
<feature type="transmembrane region" description="Helical" evidence="10">
    <location>
        <begin position="196"/>
        <end position="215"/>
    </location>
</feature>
<dbReference type="CDD" id="cd17346">
    <property type="entry name" value="MFS_DtpA_like"/>
    <property type="match status" value="1"/>
</dbReference>
<keyword evidence="5" id="KW-0571">Peptide transport</keyword>
<feature type="transmembrane region" description="Helical" evidence="10">
    <location>
        <begin position="45"/>
        <end position="62"/>
    </location>
</feature>
<feature type="transmembrane region" description="Helical" evidence="10">
    <location>
        <begin position="472"/>
        <end position="494"/>
    </location>
</feature>
<dbReference type="PROSITE" id="PS01023">
    <property type="entry name" value="PTR2_2"/>
    <property type="match status" value="1"/>
</dbReference>
<protein>
    <submittedName>
        <fullName evidence="11">Oligopeptide:H+ symporter</fullName>
    </submittedName>
</protein>
<dbReference type="Gene3D" id="1.20.1250.20">
    <property type="entry name" value="MFS general substrate transporter like domains"/>
    <property type="match status" value="2"/>
</dbReference>
<proteinExistence type="inferred from homology"/>
<accession>A0ABX8TDV9</accession>
<dbReference type="InterPro" id="IPR036259">
    <property type="entry name" value="MFS_trans_sf"/>
</dbReference>
<dbReference type="InterPro" id="IPR050171">
    <property type="entry name" value="MFS_Transporters"/>
</dbReference>
<evidence type="ECO:0000313" key="11">
    <source>
        <dbReference type="EMBL" id="QYC09371.1"/>
    </source>
</evidence>
<feature type="transmembrane region" description="Helical" evidence="10">
    <location>
        <begin position="500"/>
        <end position="521"/>
    </location>
</feature>
<evidence type="ECO:0000256" key="3">
    <source>
        <dbReference type="ARBA" id="ARBA00022475"/>
    </source>
</evidence>
<name>A0ABX8TDV9_9CAUL</name>
<feature type="transmembrane region" description="Helical" evidence="10">
    <location>
        <begin position="262"/>
        <end position="281"/>
    </location>
</feature>
<dbReference type="InterPro" id="IPR005279">
    <property type="entry name" value="Dipep/tripep_permease"/>
</dbReference>
<feature type="transmembrane region" description="Helical" evidence="10">
    <location>
        <begin position="589"/>
        <end position="607"/>
    </location>
</feature>
<dbReference type="Pfam" id="PF00854">
    <property type="entry name" value="PTR2"/>
    <property type="match status" value="2"/>
</dbReference>
<reference evidence="11 12" key="1">
    <citation type="submission" date="2021-07" db="EMBL/GenBank/DDBJ databases">
        <title>Isolation and characterization of bacteria from a gold mining with a capacity of golden bioaccumulation.</title>
        <authorList>
            <person name="Yang X.J."/>
        </authorList>
    </citation>
    <scope>NUCLEOTIDE SEQUENCE [LARGE SCALE GENOMIC DNA]</scope>
    <source>
        <strain evidence="11 12">Au29</strain>
    </source>
</reference>
<comment type="similarity">
    <text evidence="8">Belongs to the major facilitator superfamily. Proton-dependent oligopeptide transporter (POT/PTR) (TC 2.A.17) family.</text>
</comment>
<evidence type="ECO:0000256" key="2">
    <source>
        <dbReference type="ARBA" id="ARBA00022448"/>
    </source>
</evidence>
<organism evidence="11 12">
    <name type="scientific">Brevundimonas nasdae</name>
    <dbReference type="NCBI Taxonomy" id="172043"/>
    <lineage>
        <taxon>Bacteria</taxon>
        <taxon>Pseudomonadati</taxon>
        <taxon>Pseudomonadota</taxon>
        <taxon>Alphaproteobacteria</taxon>
        <taxon>Caulobacterales</taxon>
        <taxon>Caulobacteraceae</taxon>
        <taxon>Brevundimonas</taxon>
    </lineage>
</organism>
<evidence type="ECO:0000256" key="9">
    <source>
        <dbReference type="SAM" id="MobiDB-lite"/>
    </source>
</evidence>
<dbReference type="SUPFAM" id="SSF103473">
    <property type="entry name" value="MFS general substrate transporter"/>
    <property type="match status" value="1"/>
</dbReference>
<dbReference type="NCBIfam" id="TIGR00924">
    <property type="entry name" value="yjdL_sub1_fam"/>
    <property type="match status" value="1"/>
</dbReference>
<evidence type="ECO:0000256" key="8">
    <source>
        <dbReference type="RuleBase" id="RU003755"/>
    </source>
</evidence>
<evidence type="ECO:0000256" key="1">
    <source>
        <dbReference type="ARBA" id="ARBA00004651"/>
    </source>
</evidence>
<dbReference type="PROSITE" id="PS01022">
    <property type="entry name" value="PTR2_1"/>
    <property type="match status" value="1"/>
</dbReference>
<feature type="transmembrane region" description="Helical" evidence="10">
    <location>
        <begin position="68"/>
        <end position="89"/>
    </location>
</feature>
<dbReference type="GeneID" id="94376044"/>
<evidence type="ECO:0000256" key="5">
    <source>
        <dbReference type="ARBA" id="ARBA00022856"/>
    </source>
</evidence>
<feature type="transmembrane region" description="Helical" evidence="10">
    <location>
        <begin position="365"/>
        <end position="382"/>
    </location>
</feature>
<feature type="transmembrane region" description="Helical" evidence="10">
    <location>
        <begin position="6"/>
        <end position="24"/>
    </location>
</feature>
<keyword evidence="6 10" id="KW-1133">Transmembrane helix</keyword>
<keyword evidence="12" id="KW-1185">Reference proteome</keyword>
<dbReference type="RefSeq" id="WP_201096326.1">
    <property type="nucleotide sequence ID" value="NZ_BAAAEE010000003.1"/>
</dbReference>
<keyword evidence="3" id="KW-1003">Cell membrane</keyword>
<feature type="region of interest" description="Disordered" evidence="9">
    <location>
        <begin position="619"/>
        <end position="643"/>
    </location>
</feature>
<keyword evidence="2 8" id="KW-0813">Transport</keyword>